<feature type="compositionally biased region" description="Pro residues" evidence="1">
    <location>
        <begin position="104"/>
        <end position="115"/>
    </location>
</feature>
<feature type="region of interest" description="Disordered" evidence="1">
    <location>
        <begin position="300"/>
        <end position="488"/>
    </location>
</feature>
<feature type="domain" description="MIT" evidence="2">
    <location>
        <begin position="215"/>
        <end position="265"/>
    </location>
</feature>
<feature type="compositionally biased region" description="Low complexity" evidence="1">
    <location>
        <begin position="313"/>
        <end position="326"/>
    </location>
</feature>
<feature type="region of interest" description="Disordered" evidence="1">
    <location>
        <begin position="1"/>
        <end position="212"/>
    </location>
</feature>
<feature type="compositionally biased region" description="Low complexity" evidence="1">
    <location>
        <begin position="182"/>
        <end position="212"/>
    </location>
</feature>
<dbReference type="InterPro" id="IPR007330">
    <property type="entry name" value="MIT_dom"/>
</dbReference>
<evidence type="ECO:0000256" key="1">
    <source>
        <dbReference type="SAM" id="MobiDB-lite"/>
    </source>
</evidence>
<evidence type="ECO:0000313" key="3">
    <source>
        <dbReference type="EMBL" id="ODO01635.1"/>
    </source>
</evidence>
<feature type="compositionally biased region" description="Polar residues" evidence="1">
    <location>
        <begin position="457"/>
        <end position="468"/>
    </location>
</feature>
<feature type="compositionally biased region" description="Low complexity" evidence="1">
    <location>
        <begin position="155"/>
        <end position="165"/>
    </location>
</feature>
<dbReference type="AlphaFoldDB" id="A0A1E3JL89"/>
<feature type="compositionally biased region" description="Low complexity" evidence="1">
    <location>
        <begin position="646"/>
        <end position="656"/>
    </location>
</feature>
<dbReference type="PANTHER" id="PTHR37327:SF1">
    <property type="entry name" value="MICROTUBULE INTERACTING AND TRANSPORT DOMAIN-CONTAINING PROTEIN"/>
    <property type="match status" value="1"/>
</dbReference>
<feature type="compositionally biased region" description="Pro residues" evidence="1">
    <location>
        <begin position="12"/>
        <end position="23"/>
    </location>
</feature>
<dbReference type="OrthoDB" id="2245455at2759"/>
<protein>
    <recommendedName>
        <fullName evidence="2">MIT domain-containing protein</fullName>
    </recommendedName>
</protein>
<dbReference type="Pfam" id="PF04212">
    <property type="entry name" value="MIT"/>
    <property type="match status" value="1"/>
</dbReference>
<feature type="compositionally biased region" description="Polar residues" evidence="1">
    <location>
        <begin position="141"/>
        <end position="151"/>
    </location>
</feature>
<proteinExistence type="predicted"/>
<evidence type="ECO:0000259" key="2">
    <source>
        <dbReference type="Pfam" id="PF04212"/>
    </source>
</evidence>
<sequence>MSAPHHSITPRSQPPIPSTPPRSYPSSSLASTAASDGFLGDVAKWQETRSPSEGGAAGSAGKSSVRTSRMINKFGASPPPPPGPPRKSSSCISTMLSTDHPCPASNPPPLPPPSAHPFASMMNAAPASSSLGSAAGRRTSTQIPPARQSTVHALRPSGRPSSPGRSRVHSHGSPSKHHAGLAASPIPASRASTSASTTSTARTSKPPRTPSRLLLQTALDLAQKAVEMDRNNDVAGALAAYREAVTRLKSVMERVGLEDDKKKEKEKKGMKAEEEGRTLKGIHDAYVARIQLLTSYDGVEGAEGTEGSEDGTVVPAGVSASGSSPVLETLDEGKEGSIQASDEQGVPAPRSSFDEATQGIGELMLGPSSPENQTISLATPPLSGGLPEENASPRLPRIDGQGDISLQQALDRVAGSTSTPFPKQPPSLPASNPRSIGLGHPSNSPSQSFHYQAPHASHSSHARTMSMDSNGTSSSLSPSSKRFRRHKASLGLDMEADLSGIDGVAPVGVGIGLEPGLGPGDVEVLATTPTERMMPQVQPALSLPSGRASPAPSMGSDERPLPPLPPSAGLTSDQRRRSGSVQSQNGLGISAGQGFLVSPSTKQGTISQRRRSRPSSGAPSIDGIPERSHTPSQEEPRKESRHASRRASISSLISGRARAKSQPGGRPGDPEPLPPVPSTTGMRHQPNFSISSQMSLSLGQGIGQGLERSTPVIQQPNPLLQQMGMGMGLGGMGMGRSQGLRINTAGGPGLVPPTLASRSGSINSLHPNSSPSLPPLPSSTPSPSALGNATPSHASYSSTSLLSPLPEPQPAEEALRPFHILRLLRQSMDGDNAGCYLAPGLHVTPAVWNPSTWSRSAAIMGGTEQGDKFVPKIVAQDIKTRCMATLAMCLETLKGPGFELLSSGPRDRSRPAGAASTPVSPGARWQKAGEELVRALDELEEEIEGVSKMLSKGGVGVGGWKGKKGVSTTKSWGSRISRGMDKISNNKNLDTSDKYVDNLAYLCTSSQTLSDHLTNILGPQCTPGYAELPERTFREVEVRARRVGDFVRLVVLPFVLEDFRLFLLRYLKGGVRYLED</sequence>
<dbReference type="SUPFAM" id="SSF116846">
    <property type="entry name" value="MIT domain"/>
    <property type="match status" value="1"/>
</dbReference>
<dbReference type="Gene3D" id="1.20.58.80">
    <property type="entry name" value="Phosphotransferase system, lactose/cellobiose-type IIA subunit"/>
    <property type="match status" value="1"/>
</dbReference>
<name>A0A1E3JL89_9TREE</name>
<feature type="compositionally biased region" description="Basic residues" evidence="1">
    <location>
        <begin position="166"/>
        <end position="179"/>
    </location>
</feature>
<feature type="compositionally biased region" description="Low complexity" evidence="1">
    <location>
        <begin position="469"/>
        <end position="480"/>
    </location>
</feature>
<feature type="compositionally biased region" description="Low complexity" evidence="1">
    <location>
        <begin position="791"/>
        <end position="804"/>
    </location>
</feature>
<feature type="compositionally biased region" description="Polar residues" evidence="1">
    <location>
        <begin position="87"/>
        <end position="97"/>
    </location>
</feature>
<feature type="region of interest" description="Disordered" evidence="1">
    <location>
        <begin position="513"/>
        <end position="687"/>
    </location>
</feature>
<dbReference type="InterPro" id="IPR036181">
    <property type="entry name" value="MIT_dom_sf"/>
</dbReference>
<organism evidence="3 4">
    <name type="scientific">Cryptococcus amylolentus CBS 6273</name>
    <dbReference type="NCBI Taxonomy" id="1296118"/>
    <lineage>
        <taxon>Eukaryota</taxon>
        <taxon>Fungi</taxon>
        <taxon>Dikarya</taxon>
        <taxon>Basidiomycota</taxon>
        <taxon>Agaricomycotina</taxon>
        <taxon>Tremellomycetes</taxon>
        <taxon>Tremellales</taxon>
        <taxon>Cryptococcaceae</taxon>
        <taxon>Cryptococcus</taxon>
    </lineage>
</organism>
<comment type="caution">
    <text evidence="3">The sequence shown here is derived from an EMBL/GenBank/DDBJ whole genome shotgun (WGS) entry which is preliminary data.</text>
</comment>
<feature type="compositionally biased region" description="Basic and acidic residues" evidence="1">
    <location>
        <begin position="624"/>
        <end position="642"/>
    </location>
</feature>
<feature type="region of interest" description="Disordered" evidence="1">
    <location>
        <begin position="901"/>
        <end position="924"/>
    </location>
</feature>
<feature type="compositionally biased region" description="Gly residues" evidence="1">
    <location>
        <begin position="725"/>
        <end position="736"/>
    </location>
</feature>
<dbReference type="EMBL" id="MEKH01000010">
    <property type="protein sequence ID" value="ODO01635.1"/>
    <property type="molecule type" value="Genomic_DNA"/>
</dbReference>
<feature type="region of interest" description="Disordered" evidence="1">
    <location>
        <begin position="721"/>
        <end position="810"/>
    </location>
</feature>
<gene>
    <name evidence="3" type="ORF">I350_06459</name>
</gene>
<dbReference type="Proteomes" id="UP000095149">
    <property type="component" value="Unassembled WGS sequence"/>
</dbReference>
<feature type="compositionally biased region" description="Polar residues" evidence="1">
    <location>
        <begin position="678"/>
        <end position="687"/>
    </location>
</feature>
<feature type="compositionally biased region" description="Polar residues" evidence="1">
    <location>
        <begin position="441"/>
        <end position="450"/>
    </location>
</feature>
<dbReference type="PANTHER" id="PTHR37327">
    <property type="entry name" value="CHROMOSOME 1, WHOLE GENOME SHOTGUN SEQUENCE"/>
    <property type="match status" value="1"/>
</dbReference>
<evidence type="ECO:0000313" key="4">
    <source>
        <dbReference type="Proteomes" id="UP000095149"/>
    </source>
</evidence>
<reference evidence="3 4" key="1">
    <citation type="submission" date="2016-06" db="EMBL/GenBank/DDBJ databases">
        <title>Evolution of pathogenesis and genome organization in the Tremellales.</title>
        <authorList>
            <person name="Cuomo C."/>
            <person name="Litvintseva A."/>
            <person name="Heitman J."/>
            <person name="Chen Y."/>
            <person name="Sun S."/>
            <person name="Springer D."/>
            <person name="Dromer F."/>
            <person name="Young S."/>
            <person name="Zeng Q."/>
            <person name="Chapman S."/>
            <person name="Gujja S."/>
            <person name="Saif S."/>
            <person name="Birren B."/>
        </authorList>
    </citation>
    <scope>NUCLEOTIDE SEQUENCE [LARGE SCALE GENOMIC DNA]</scope>
    <source>
        <strain evidence="3 4">CBS 6273</strain>
    </source>
</reference>
<feature type="compositionally biased region" description="Low complexity" evidence="1">
    <location>
        <begin position="116"/>
        <end position="140"/>
    </location>
</feature>
<accession>A0A1E3JL89</accession>